<dbReference type="InterPro" id="IPR032821">
    <property type="entry name" value="PKS_assoc"/>
</dbReference>
<dbReference type="InterPro" id="IPR036736">
    <property type="entry name" value="ACP-like_sf"/>
</dbReference>
<dbReference type="InterPro" id="IPR020807">
    <property type="entry name" value="PKS_DH"/>
</dbReference>
<dbReference type="Pfam" id="PF00550">
    <property type="entry name" value="PP-binding"/>
    <property type="match status" value="2"/>
</dbReference>
<accession>A0A7H0I4X5</accession>
<dbReference type="PROSITE" id="PS00012">
    <property type="entry name" value="PHOSPHOPANTETHEINE"/>
    <property type="match status" value="2"/>
</dbReference>
<dbReference type="SUPFAM" id="SSF55048">
    <property type="entry name" value="Probable ACP-binding domain of malonyl-CoA ACP transacylase"/>
    <property type="match status" value="2"/>
</dbReference>
<dbReference type="PROSITE" id="PS00606">
    <property type="entry name" value="KS3_1"/>
    <property type="match status" value="2"/>
</dbReference>
<organism evidence="14 15">
    <name type="scientific">Streptomyces genisteinicus</name>
    <dbReference type="NCBI Taxonomy" id="2768068"/>
    <lineage>
        <taxon>Bacteria</taxon>
        <taxon>Bacillati</taxon>
        <taxon>Actinomycetota</taxon>
        <taxon>Actinomycetes</taxon>
        <taxon>Kitasatosporales</taxon>
        <taxon>Streptomycetaceae</taxon>
        <taxon>Streptomyces</taxon>
    </lineage>
</organism>
<reference evidence="14 15" key="1">
    <citation type="submission" date="2020-08" db="EMBL/GenBank/DDBJ databases">
        <title>A novel species.</title>
        <authorList>
            <person name="Gao J."/>
        </authorList>
    </citation>
    <scope>NUCLEOTIDE SEQUENCE [LARGE SCALE GENOMIC DNA]</scope>
    <source>
        <strain evidence="14 15">CRPJ-33</strain>
        <plasmid evidence="14 15">unnamed2</plasmid>
    </source>
</reference>
<dbReference type="SMART" id="SM00825">
    <property type="entry name" value="PKS_KS"/>
    <property type="match status" value="2"/>
</dbReference>
<dbReference type="Pfam" id="PF02801">
    <property type="entry name" value="Ketoacyl-synt_C"/>
    <property type="match status" value="2"/>
</dbReference>
<dbReference type="InterPro" id="IPR055123">
    <property type="entry name" value="SpnB-like_Rossmann"/>
</dbReference>
<dbReference type="InterPro" id="IPR057326">
    <property type="entry name" value="KR_dom"/>
</dbReference>
<dbReference type="InterPro" id="IPR036291">
    <property type="entry name" value="NAD(P)-bd_dom_sf"/>
</dbReference>
<feature type="domain" description="Carrier" evidence="11">
    <location>
        <begin position="3442"/>
        <end position="3517"/>
    </location>
</feature>
<dbReference type="FunFam" id="1.10.1200.10:FF:000007">
    <property type="entry name" value="Probable polyketide synthase pks17"/>
    <property type="match status" value="2"/>
</dbReference>
<dbReference type="Pfam" id="PF00698">
    <property type="entry name" value="Acyl_transf_1"/>
    <property type="match status" value="2"/>
</dbReference>
<dbReference type="SMART" id="SM00823">
    <property type="entry name" value="PKS_PP"/>
    <property type="match status" value="2"/>
</dbReference>
<keyword evidence="8" id="KW-0012">Acyltransferase</keyword>
<feature type="domain" description="PKS/mFAS DH" evidence="13">
    <location>
        <begin position="2686"/>
        <end position="2962"/>
    </location>
</feature>
<dbReference type="Pfam" id="PF22953">
    <property type="entry name" value="SpnB_Rossmann"/>
    <property type="match status" value="2"/>
</dbReference>
<keyword evidence="7" id="KW-0511">Multifunctional enzyme</keyword>
<dbReference type="GO" id="GO:0031177">
    <property type="term" value="F:phosphopantetheine binding"/>
    <property type="evidence" value="ECO:0007669"/>
    <property type="project" value="InterPro"/>
</dbReference>
<dbReference type="Gene3D" id="3.30.70.3290">
    <property type="match status" value="2"/>
</dbReference>
<dbReference type="InterPro" id="IPR009081">
    <property type="entry name" value="PP-bd_ACP"/>
</dbReference>
<dbReference type="InterPro" id="IPR001227">
    <property type="entry name" value="Ac_transferase_dom_sf"/>
</dbReference>
<name>A0A7H0I4X5_9ACTN</name>
<dbReference type="SUPFAM" id="SSF53901">
    <property type="entry name" value="Thiolase-like"/>
    <property type="match status" value="2"/>
</dbReference>
<dbReference type="SMART" id="SM00826">
    <property type="entry name" value="PKS_DH"/>
    <property type="match status" value="2"/>
</dbReference>
<dbReference type="Pfam" id="PF21089">
    <property type="entry name" value="PKS_DH_N"/>
    <property type="match status" value="2"/>
</dbReference>
<comment type="pathway">
    <text evidence="2">Antibiotic biosynthesis.</text>
</comment>
<dbReference type="InterPro" id="IPR014031">
    <property type="entry name" value="Ketoacyl_synth_C"/>
</dbReference>
<evidence type="ECO:0000256" key="9">
    <source>
        <dbReference type="PROSITE-ProRule" id="PRU01363"/>
    </source>
</evidence>
<dbReference type="InterPro" id="IPR020806">
    <property type="entry name" value="PKS_PP-bd"/>
</dbReference>
<geneLocation type="plasmid" evidence="14 15">
    <name>unnamed2</name>
</geneLocation>
<dbReference type="Gene3D" id="3.40.50.720">
    <property type="entry name" value="NAD(P)-binding Rossmann-like Domain"/>
    <property type="match status" value="2"/>
</dbReference>
<dbReference type="Pfam" id="PF08659">
    <property type="entry name" value="KR"/>
    <property type="match status" value="2"/>
</dbReference>
<dbReference type="InterPro" id="IPR016035">
    <property type="entry name" value="Acyl_Trfase/lysoPLipase"/>
</dbReference>
<dbReference type="Gene3D" id="3.10.129.110">
    <property type="entry name" value="Polyketide synthase dehydratase"/>
    <property type="match status" value="2"/>
</dbReference>
<dbReference type="Pfam" id="PF16197">
    <property type="entry name" value="KAsynt_C_assoc"/>
    <property type="match status" value="2"/>
</dbReference>
<dbReference type="CDD" id="cd00833">
    <property type="entry name" value="PKS"/>
    <property type="match status" value="2"/>
</dbReference>
<dbReference type="SMART" id="SM00822">
    <property type="entry name" value="PKS_KR"/>
    <property type="match status" value="2"/>
</dbReference>
<dbReference type="InterPro" id="IPR049551">
    <property type="entry name" value="PKS_DH_C"/>
</dbReference>
<feature type="compositionally biased region" description="Pro residues" evidence="10">
    <location>
        <begin position="2217"/>
        <end position="2226"/>
    </location>
</feature>
<dbReference type="PANTHER" id="PTHR43775">
    <property type="entry name" value="FATTY ACID SYNTHASE"/>
    <property type="match status" value="1"/>
</dbReference>
<dbReference type="Pfam" id="PF00109">
    <property type="entry name" value="ketoacyl-synt"/>
    <property type="match status" value="2"/>
</dbReference>
<keyword evidence="4" id="KW-0597">Phosphoprotein</keyword>
<evidence type="ECO:0000259" key="13">
    <source>
        <dbReference type="PROSITE" id="PS52019"/>
    </source>
</evidence>
<dbReference type="InterPro" id="IPR049900">
    <property type="entry name" value="PKS_mFAS_DH"/>
</dbReference>
<dbReference type="InterPro" id="IPR049552">
    <property type="entry name" value="PKS_DH_N"/>
</dbReference>
<feature type="active site" description="Proton donor; for dehydratase activity" evidence="9">
    <location>
        <position position="1125"/>
    </location>
</feature>
<dbReference type="EMBL" id="CP060826">
    <property type="protein sequence ID" value="QNP67841.1"/>
    <property type="molecule type" value="Genomic_DNA"/>
</dbReference>
<dbReference type="InterPro" id="IPR006162">
    <property type="entry name" value="Ppantetheine_attach_site"/>
</dbReference>
<feature type="domain" description="PKS/mFAS DH" evidence="13">
    <location>
        <begin position="918"/>
        <end position="1211"/>
    </location>
</feature>
<evidence type="ECO:0000256" key="3">
    <source>
        <dbReference type="ARBA" id="ARBA00022450"/>
    </source>
</evidence>
<dbReference type="InterPro" id="IPR042104">
    <property type="entry name" value="PKS_dehydratase_sf"/>
</dbReference>
<dbReference type="PROSITE" id="PS50075">
    <property type="entry name" value="CARRIER"/>
    <property type="match status" value="2"/>
</dbReference>
<keyword evidence="14" id="KW-0614">Plasmid</keyword>
<evidence type="ECO:0000259" key="11">
    <source>
        <dbReference type="PROSITE" id="PS50075"/>
    </source>
</evidence>
<dbReference type="CDD" id="cd08956">
    <property type="entry name" value="KR_3_FAS_SDR_x"/>
    <property type="match status" value="2"/>
</dbReference>
<feature type="domain" description="Ketosynthase family 3 (KS3)" evidence="12">
    <location>
        <begin position="40"/>
        <end position="462"/>
    </location>
</feature>
<dbReference type="InterPro" id="IPR016036">
    <property type="entry name" value="Malonyl_transacylase_ACP-bd"/>
</dbReference>
<dbReference type="Gene3D" id="3.40.47.10">
    <property type="match status" value="2"/>
</dbReference>
<keyword evidence="15" id="KW-1185">Reference proteome</keyword>
<feature type="region of interest" description="Disordered" evidence="10">
    <location>
        <begin position="2216"/>
        <end position="2237"/>
    </location>
</feature>
<protein>
    <submittedName>
        <fullName evidence="14">SDR family NAD(P)-dependent oxidoreductase</fullName>
    </submittedName>
</protein>
<feature type="active site" description="Proton acceptor; for dehydratase activity" evidence="9">
    <location>
        <position position="2718"/>
    </location>
</feature>
<dbReference type="InterPro" id="IPR014030">
    <property type="entry name" value="Ketoacyl_synth_N"/>
</dbReference>
<sequence>MTDEAATSPTERKLRDYLGRVIAELHDTRRQLRESGTREAEPMAVVAMACTLPGGVRSPEDLWRLLAAGGDGVTPFPDDRGWDDTPLAAADGVAAAEASQGGFLHEASMFDPAFFGINPREALAMDPQQRLILEAAWETMERAGIHPGTLRGSRTGVFVGTNGQGYGNGMQAGLAGTEGYQLTGAATSVLSGRIAYTLGLEGPAVSVDTACSSSLSALHLAAQAIRNGDCSLAFVGGVTVMPHPVGFHEFSRQSGLASDGRCKAFSADADGMGMAEGVAMILVEKLADARAAGHPVLAVVRGSAVNQDGASNGLTAPSGPAQERVIRAALANARLTPDQIDVVEAHGTGTALGDPIEAQALLATYGRDREQPLRLGSLKSNIGHTQSAAGVASVIKMVLALRHRTLPRTLHAEVPTPHVDWSSGRIELLTEPCPWEPGERPRRAAVSSFGISGTNAHVILEEAPDTPAGGASAAARRTGPAVVPLPVSGRSAPALSAQAARLGGFLDAPADGDAAALVDLAWSLGATRQSHEHRAVVLASALEDVPAALRSVEEGTAGPGVLTGTVRPGRTAFLFSGQGAQRVGMGRELYEAFPVFAEAFDAVCARVDVERPLRDVVFGEDAELLARTAYTQPALFAVEVALYRLVESWGVTPDVLVGHSIGELAAAHVAGVLSLDDACALVSARGRLMEALPEGGAMLAVELAEGDLDLPEGVDLAAVNGPTSLTVSGDAQAIDGLEEQLRARNVRVKRLTVSHAFHSHLMEPMLADFASVAESLTYHAPSIPLVATAPGDMATPDYWVSQIRQPVRFADAVASLTDVRFFLELGPDGTLSALVPHLHDTTPAVCLLRRDRDDTASVLTALAHAHVTGVNPDWSAVWAPWAPLRVDLPTYAFQRQRYWPALGGAAALGAVGLRGTLHPLLGAVVTVAGGDGLVFTGRLSRATHPWLADHRVAGAVLVPGTAFLDLALHAGEQVGCPAVDELTLGTPLVLPERGGIRIQAEVGAPLADGSREIALYSRPDDLTGAVEPGGEWVRHASGILSAAPSAAGTPLAAWPPQDAAPVDLDGFYAAVADAGLQYGPVFQGMRAAWLGADGAVYADVALPSPAGPGAAPEPGGFGLHPALLDAALHAAALAGPGRSPEGAPTTSGQAVRVPFSWSGATLHATGATALRVRLAPAGTDAVSLDLADPEGRPVASVASLVLRPAGAAADASLPSDTLFRVRWAALPATDGAAGEGPWTVVAGPAELAALADLPDVPAVVAVHAVAPSDAADGPGTGAAGTGPGADEPARVRAAAHRALECVTAWLADGRFTDSTLVLLTRGATPAGPAPADPAGAAVWGLVRSAQTEHPGRFVLVDLDPGDGTVPAAGPSGADEPQLALRDGRWHVPRLARSTPSAPAPAADGPTSHGTVLVTGGTGVLGARVARHLAARHGVRELLLVSRSGPAAPGTGELIDELAGLGARARAVACDVADRDALAAVLATVPEDRPLTGVVHAAGIVDDGVVTGLTPERIDAVLDAKAVSALHLDALVGDVPLFVLFSSASATFGSAGQAGYAAANAVLDALAHRRPGAVSVGWGLWAETSGISGGLDETGRARINRAGGPLTTDEALAVLDAARTGDTPHLVAIHLDLPGFRKALESDPAGQAPPLLRTLVTRAARPGTAARAVPGAAATPLGERLAALGDAERVPFLADLVRSEAAGVLGFGATDPVEDHSTFKDLGFDSLTAVELRNRLGAVTGLRLPATLVFDYPSPQALTAHLLTRLTGEGRAASAPAGRAPRPAAGSDEPIAIVAMSCRYPGGVNSPEDLWRLVADGSDAIGPFPDNRGWDIANLYDPTPDASGRSTVLEGGFVRDADRFDPVLFNISPREALAMDPQQRLLLEASWEVFERAGIDPASQRGSRTGVFAGLMYHDYGSTMTVLPEGVEGYLGTGTSGSVLAGRVSYTFGLEGPAMTVDTACSSSLVTLHLACQALRAGECDMALAGGVTVLSTPAVFIDFSTQGALSSNGRCKTFSADADGTGWGEGVGMLLVERLSDAQRLGHRVLAVVRGSAVNQDGASNGLTAPNGPSQERVIRAALDAARLTTADVDAVEAHGTGTTLGDPIEAQALLATYGQDRSDEEPLYLGSLKSNIGHTQAAAGVGGVIKMVEAMRHGVLPATLHVSEPTPHVDWTEGAVELLTEARRWPETGRPRRAGVSSFGVSGTNAHVILEAGPRPAAPAAPAPEPDGSGRPLSAPAPWLLAGRSAGALQGAAARLAALAGEEADPSDVAWALHTGRAVLEHRAVVLGQDRAGALRALARDAAHPDVVRGVARSGGAPVLVFPGQGSQWLGMGRELAAFSPVFRESLAECAAALEPFTDGWSLPEVLESDDETLWDRVDVVQPVLWALMVSLARLWRSAGVVPSAVVGHSQGEIAAAVVAGGLSLSDGARVVALRARALRTLSGRGGMVSLAAGPETARELAEPFGGRLSVAVVNGPRSTVVSGEPEALDELTAVCEERGVRARRVLIDFASHSPQIEELRERLLSDLAPVAPESSAVPLYSSVTGGRIDTAVMDADYWYENTRSLVRFDEATGALLADGRSVFLECSPHPVLTTGIEETLEESGRPGVTLATLRRDKGDATRWLTALAEAHVAGVPVDWTTVLEDRTGRDVDLPTYAFQRERFWPERRALPADVSAVGLGRADHPLLGASVPVAGGDGILFTGRISAATHPWVADHVLLGTVLLPGTALVELALRAGESAGLAHLDELTLEAPLTLPGDGAVVVQVAVGDTTAADGARSVTVHSRAEGDEGAWTRHAAGTLRAAPAGPAPEPVPWPPRDAEPVDPAGFYAAVAEGGYGYGPAFQGLRAVWRRTDEVFAEIALPAGARGDGAGFGLHPALFDAALHAIGAGRLFADTGEVRVPFAWQGVTVHTAGATELRVRISRSDGRDAVRLDAVDTSGAPVVQVETLEFRPVSAAQLASAQGPSDALFAVEWTPAPAGRAPLSWAVVGADGLGAADVLAEETYAVEWHADTAALTESVDAGMTVPETVLLSGPTGAVATPEDVHLRVADVLAAAQTLLADPRFDASRIVLLTSGAVAVHEGEDITDLPGAAARGLLRTAHSENPGRFATIDADAGLDGLTEALLPGEPETALRKGTPHVPRLVRAAAANAAPDGDAPAPPLLPAGTVLVTGGTGGLGALVARHLAAVHGVTDLLLLSRSGPAAPGAAALADDLAALGARAEVVACDTGDRDRLAQVLAGRRIGTVVHAAGVLDDGVLTSMTPERLTTVLRPKADAALHLTELTDAGAFVFFSSASGTFGAAGQANYAAANAMLDALAGRLRAQGRTALSVGWGMWATATGMTGHLADDVRAGATGDGTALSDEDGLALLDAALASGRPHVVAARLDLATLRARAGSIAVPPLLHTLVPQPARRAAEAGEDAASFTARLAGLDPTERRQAVLDLVRGHAATVLGHTSAGAVDPEQGFTDLGFSSLTAVEIRNRLGTATGLRLPTTLIFDHPNAARLTDHLLEHLAFDDTGAGHATLLADLDRLDTALAGTGPGDETRTRVVSRLHALLARYDAGDDAAAGDATADFDAAGDEELFAFIDNETGA</sequence>
<evidence type="ECO:0000256" key="8">
    <source>
        <dbReference type="ARBA" id="ARBA00023315"/>
    </source>
</evidence>
<dbReference type="SMART" id="SM00827">
    <property type="entry name" value="PKS_AT"/>
    <property type="match status" value="2"/>
</dbReference>
<dbReference type="PROSITE" id="PS52004">
    <property type="entry name" value="KS3_2"/>
    <property type="match status" value="2"/>
</dbReference>
<keyword evidence="5" id="KW-0808">Transferase</keyword>
<gene>
    <name evidence="14" type="ORF">IAG43_33220</name>
</gene>
<dbReference type="GO" id="GO:0033068">
    <property type="term" value="P:macrolide biosynthetic process"/>
    <property type="evidence" value="ECO:0007669"/>
    <property type="project" value="UniProtKB-ARBA"/>
</dbReference>
<dbReference type="SUPFAM" id="SSF52151">
    <property type="entry name" value="FabD/lysophospholipase-like"/>
    <property type="match status" value="2"/>
</dbReference>
<feature type="region of interest" description="C-terminal hotdog fold" evidence="9">
    <location>
        <begin position="2822"/>
        <end position="2962"/>
    </location>
</feature>
<feature type="region of interest" description="N-terminal hotdog fold" evidence="9">
    <location>
        <begin position="918"/>
        <end position="1047"/>
    </location>
</feature>
<evidence type="ECO:0000256" key="10">
    <source>
        <dbReference type="SAM" id="MobiDB-lite"/>
    </source>
</evidence>
<feature type="region of interest" description="N-terminal hotdog fold" evidence="9">
    <location>
        <begin position="2686"/>
        <end position="2810"/>
    </location>
</feature>
<evidence type="ECO:0000256" key="4">
    <source>
        <dbReference type="ARBA" id="ARBA00022553"/>
    </source>
</evidence>
<evidence type="ECO:0000256" key="2">
    <source>
        <dbReference type="ARBA" id="ARBA00004792"/>
    </source>
</evidence>
<evidence type="ECO:0000256" key="7">
    <source>
        <dbReference type="ARBA" id="ARBA00023268"/>
    </source>
</evidence>
<proteinExistence type="predicted"/>
<dbReference type="SUPFAM" id="SSF47336">
    <property type="entry name" value="ACP-like"/>
    <property type="match status" value="2"/>
</dbReference>
<dbReference type="GO" id="GO:0004312">
    <property type="term" value="F:fatty acid synthase activity"/>
    <property type="evidence" value="ECO:0007669"/>
    <property type="project" value="TreeGrafter"/>
</dbReference>
<dbReference type="InterPro" id="IPR020841">
    <property type="entry name" value="PKS_Beta-ketoAc_synthase_dom"/>
</dbReference>
<dbReference type="SMART" id="SM01294">
    <property type="entry name" value="PKS_PP_betabranch"/>
    <property type="match status" value="2"/>
</dbReference>
<dbReference type="InterPro" id="IPR018201">
    <property type="entry name" value="Ketoacyl_synth_AS"/>
</dbReference>
<dbReference type="Gene3D" id="3.40.366.10">
    <property type="entry name" value="Malonyl-Coenzyme A Acyl Carrier Protein, domain 2"/>
    <property type="match status" value="2"/>
</dbReference>
<dbReference type="Pfam" id="PF08990">
    <property type="entry name" value="Docking"/>
    <property type="match status" value="1"/>
</dbReference>
<evidence type="ECO:0000313" key="15">
    <source>
        <dbReference type="Proteomes" id="UP000516230"/>
    </source>
</evidence>
<dbReference type="Pfam" id="PF14765">
    <property type="entry name" value="PS-DH"/>
    <property type="match status" value="2"/>
</dbReference>
<dbReference type="PANTHER" id="PTHR43775:SF51">
    <property type="entry name" value="INACTIVE PHENOLPHTHIOCEROL SYNTHESIS POLYKETIDE SYNTHASE TYPE I PKS1-RELATED"/>
    <property type="match status" value="1"/>
</dbReference>
<dbReference type="PROSITE" id="PS52019">
    <property type="entry name" value="PKS_MFAS_DH"/>
    <property type="match status" value="2"/>
</dbReference>
<feature type="region of interest" description="C-terminal hotdog fold" evidence="9">
    <location>
        <begin position="1059"/>
        <end position="1211"/>
    </location>
</feature>
<dbReference type="GO" id="GO:0004315">
    <property type="term" value="F:3-oxoacyl-[acyl-carrier-protein] synthase activity"/>
    <property type="evidence" value="ECO:0007669"/>
    <property type="project" value="InterPro"/>
</dbReference>
<dbReference type="InterPro" id="IPR013968">
    <property type="entry name" value="PKS_KR"/>
</dbReference>
<keyword evidence="3" id="KW-0596">Phosphopantetheine</keyword>
<dbReference type="SUPFAM" id="SSF51735">
    <property type="entry name" value="NAD(P)-binding Rossmann-fold domains"/>
    <property type="match status" value="4"/>
</dbReference>
<dbReference type="InterPro" id="IPR014043">
    <property type="entry name" value="Acyl_transferase_dom"/>
</dbReference>
<evidence type="ECO:0000259" key="12">
    <source>
        <dbReference type="PROSITE" id="PS52004"/>
    </source>
</evidence>
<evidence type="ECO:0000313" key="14">
    <source>
        <dbReference type="EMBL" id="QNP67841.1"/>
    </source>
</evidence>
<evidence type="ECO:0000256" key="5">
    <source>
        <dbReference type="ARBA" id="ARBA00022679"/>
    </source>
</evidence>
<feature type="domain" description="Carrier" evidence="11">
    <location>
        <begin position="1690"/>
        <end position="1765"/>
    </location>
</feature>
<dbReference type="FunFam" id="3.40.366.10:FF:000002">
    <property type="entry name" value="Probable polyketide synthase 2"/>
    <property type="match status" value="1"/>
</dbReference>
<dbReference type="InterPro" id="IPR016039">
    <property type="entry name" value="Thiolase-like"/>
</dbReference>
<dbReference type="InterPro" id="IPR015083">
    <property type="entry name" value="NorB/c/GfsB-D-like_docking"/>
</dbReference>
<feature type="domain" description="Ketosynthase family 3 (KS3)" evidence="12">
    <location>
        <begin position="1787"/>
        <end position="2213"/>
    </location>
</feature>
<evidence type="ECO:0000256" key="6">
    <source>
        <dbReference type="ARBA" id="ARBA00023194"/>
    </source>
</evidence>
<dbReference type="Gene3D" id="1.10.1200.10">
    <property type="entry name" value="ACP-like"/>
    <property type="match status" value="2"/>
</dbReference>
<dbReference type="KEGG" id="sgj:IAG43_33220"/>
<dbReference type="GO" id="GO:0006633">
    <property type="term" value="P:fatty acid biosynthetic process"/>
    <property type="evidence" value="ECO:0007669"/>
    <property type="project" value="InterPro"/>
</dbReference>
<feature type="active site" description="Proton acceptor; for dehydratase activity" evidence="9">
    <location>
        <position position="950"/>
    </location>
</feature>
<feature type="active site" description="Proton donor; for dehydratase activity" evidence="9">
    <location>
        <position position="2883"/>
    </location>
</feature>
<keyword evidence="6" id="KW-0045">Antibiotic biosynthesis</keyword>
<comment type="cofactor">
    <cofactor evidence="1">
        <name>pantetheine 4'-phosphate</name>
        <dbReference type="ChEBI" id="CHEBI:47942"/>
    </cofactor>
</comment>
<dbReference type="Proteomes" id="UP000516230">
    <property type="component" value="Plasmid unnamed2"/>
</dbReference>
<dbReference type="RefSeq" id="WP_187744884.1">
    <property type="nucleotide sequence ID" value="NZ_CP060826.1"/>
</dbReference>
<evidence type="ECO:0000256" key="1">
    <source>
        <dbReference type="ARBA" id="ARBA00001957"/>
    </source>
</evidence>
<dbReference type="FunFam" id="3.40.47.10:FF:000019">
    <property type="entry name" value="Polyketide synthase type I"/>
    <property type="match status" value="2"/>
</dbReference>
<dbReference type="InterPro" id="IPR050091">
    <property type="entry name" value="PKS_NRPS_Biosynth_Enz"/>
</dbReference>